<dbReference type="Pfam" id="PF03931">
    <property type="entry name" value="Skp1_POZ"/>
    <property type="match status" value="1"/>
</dbReference>
<feature type="compositionally biased region" description="Basic and acidic residues" evidence="3">
    <location>
        <begin position="170"/>
        <end position="181"/>
    </location>
</feature>
<dbReference type="Gene3D" id="3.30.710.10">
    <property type="entry name" value="Potassium Channel Kv1.1, Chain A"/>
    <property type="match status" value="1"/>
</dbReference>
<dbReference type="SMR" id="A0A7M7HAT9"/>
<evidence type="ECO:0000313" key="6">
    <source>
        <dbReference type="Proteomes" id="UP000002358"/>
    </source>
</evidence>
<keyword evidence="6" id="KW-1185">Reference proteome</keyword>
<dbReference type="SMART" id="SM00512">
    <property type="entry name" value="Skp1"/>
    <property type="match status" value="1"/>
</dbReference>
<dbReference type="PANTHER" id="PTHR11165">
    <property type="entry name" value="SKP1"/>
    <property type="match status" value="1"/>
</dbReference>
<dbReference type="SUPFAM" id="SSF81382">
    <property type="entry name" value="Skp1 dimerisation domain-like"/>
    <property type="match status" value="1"/>
</dbReference>
<proteinExistence type="inferred from homology"/>
<evidence type="ECO:0000256" key="3">
    <source>
        <dbReference type="SAM" id="MobiDB-lite"/>
    </source>
</evidence>
<dbReference type="EnsemblMetazoa" id="XM_008218654">
    <property type="protein sequence ID" value="XP_008216876"/>
    <property type="gene ID" value="LOC100679791"/>
</dbReference>
<accession>A0A7M7HAT9</accession>
<dbReference type="InterPro" id="IPR016897">
    <property type="entry name" value="SKP1"/>
</dbReference>
<dbReference type="AlphaFoldDB" id="A0A7M7HAT9"/>
<keyword evidence="2" id="KW-0833">Ubl conjugation pathway</keyword>
<dbReference type="GO" id="GO:0006511">
    <property type="term" value="P:ubiquitin-dependent protein catabolic process"/>
    <property type="evidence" value="ECO:0007669"/>
    <property type="project" value="InterPro"/>
</dbReference>
<dbReference type="InterPro" id="IPR001232">
    <property type="entry name" value="SKP1-like"/>
</dbReference>
<dbReference type="OrthoDB" id="2342932at2759"/>
<dbReference type="EnsemblMetazoa" id="XM_003424379">
    <property type="protein sequence ID" value="XP_003424427"/>
    <property type="gene ID" value="LOC100679791"/>
</dbReference>
<evidence type="ECO:0000256" key="1">
    <source>
        <dbReference type="ARBA" id="ARBA00009993"/>
    </source>
</evidence>
<dbReference type="GeneID" id="100679791"/>
<evidence type="ECO:0000256" key="2">
    <source>
        <dbReference type="ARBA" id="ARBA00022786"/>
    </source>
</evidence>
<feature type="domain" description="SKP1 component POZ" evidence="4">
    <location>
        <begin position="4"/>
        <end position="67"/>
    </location>
</feature>
<reference evidence="5" key="1">
    <citation type="submission" date="2021-01" db="UniProtKB">
        <authorList>
            <consortium name="EnsemblMetazoa"/>
        </authorList>
    </citation>
    <scope>IDENTIFICATION</scope>
</reference>
<dbReference type="InParanoid" id="A0A7M7HAT9"/>
<evidence type="ECO:0000259" key="4">
    <source>
        <dbReference type="Pfam" id="PF03931"/>
    </source>
</evidence>
<dbReference type="InterPro" id="IPR036296">
    <property type="entry name" value="SKP1-like_dim_sf"/>
</dbReference>
<dbReference type="RefSeq" id="XP_008216876.1">
    <property type="nucleotide sequence ID" value="XM_008218654.3"/>
</dbReference>
<sequence length="181" mass="20646">MSIIQIQTGDSESDFIEVDVEVAKCSKMIEKCFKTIEGDNIESPIFTLYSTKGILEKIFEWATHHKDELSMINMDTELSEWDKEFLDNLRKEHTLFELVHVCRQLKIPALLDMCAKYVNNSTIVAGLKNTTLANIREAFDIGQPPSEDDMEESDDMSLSEESDNAMSLERSNDPLETVRDS</sequence>
<name>A0A7M7HAT9_NASVI</name>
<organism evidence="5 6">
    <name type="scientific">Nasonia vitripennis</name>
    <name type="common">Parasitic wasp</name>
    <dbReference type="NCBI Taxonomy" id="7425"/>
    <lineage>
        <taxon>Eukaryota</taxon>
        <taxon>Metazoa</taxon>
        <taxon>Ecdysozoa</taxon>
        <taxon>Arthropoda</taxon>
        <taxon>Hexapoda</taxon>
        <taxon>Insecta</taxon>
        <taxon>Pterygota</taxon>
        <taxon>Neoptera</taxon>
        <taxon>Endopterygota</taxon>
        <taxon>Hymenoptera</taxon>
        <taxon>Apocrita</taxon>
        <taxon>Proctotrupomorpha</taxon>
        <taxon>Chalcidoidea</taxon>
        <taxon>Pteromalidae</taxon>
        <taxon>Pteromalinae</taxon>
        <taxon>Nasonia</taxon>
    </lineage>
</organism>
<dbReference type="InterPro" id="IPR016073">
    <property type="entry name" value="Skp1_comp_POZ"/>
</dbReference>
<dbReference type="KEGG" id="nvi:100679791"/>
<comment type="similarity">
    <text evidence="1">Belongs to the SKP1 family.</text>
</comment>
<protein>
    <recommendedName>
        <fullName evidence="4">SKP1 component POZ domain-containing protein</fullName>
    </recommendedName>
</protein>
<dbReference type="InterPro" id="IPR011333">
    <property type="entry name" value="SKP1/BTB/POZ_sf"/>
</dbReference>
<dbReference type="RefSeq" id="XP_003424427.1">
    <property type="nucleotide sequence ID" value="XM_003424379.5"/>
</dbReference>
<feature type="region of interest" description="Disordered" evidence="3">
    <location>
        <begin position="140"/>
        <end position="181"/>
    </location>
</feature>
<evidence type="ECO:0000313" key="5">
    <source>
        <dbReference type="EnsemblMetazoa" id="XP_008216876"/>
    </source>
</evidence>
<feature type="compositionally biased region" description="Acidic residues" evidence="3">
    <location>
        <begin position="146"/>
        <end position="163"/>
    </location>
</feature>
<dbReference type="Proteomes" id="UP000002358">
    <property type="component" value="Chromosome 5"/>
</dbReference>
<dbReference type="SUPFAM" id="SSF54695">
    <property type="entry name" value="POZ domain"/>
    <property type="match status" value="1"/>
</dbReference>